<sequence length="165" mass="19110">MENQKKELFYFQITDLWKRLCESHSELFDLTCDEYSLLLGSEIDKLENKIIQKQELIAKIAILESIREELITDVNKHLNAKISNVTELISFFQTYESSLNQKHLFSFNSLLIDIIEKIQAQNKNNQLFINKALGSLRSIREEVLGEKSYSTYTSKGNAKARSLSV</sequence>
<reference evidence="5" key="1">
    <citation type="journal article" date="2017" name="Proc. Natl. Acad. Sci. U.S.A.">
        <title>Simulation of Deepwater Horizon oil plume reveals substrate specialization within a complex community of hydrocarbon-degraders.</title>
        <authorList>
            <person name="Hu P."/>
            <person name="Dubinsky E.A."/>
            <person name="Probst A.J."/>
            <person name="Wang J."/>
            <person name="Sieber C.M.K."/>
            <person name="Tom L.M."/>
            <person name="Gardinali P."/>
            <person name="Banfield J.F."/>
            <person name="Atlas R.M."/>
            <person name="Andersen G.L."/>
        </authorList>
    </citation>
    <scope>NUCLEOTIDE SEQUENCE [LARGE SCALE GENOMIC DNA]</scope>
</reference>
<evidence type="ECO:0000313" key="5">
    <source>
        <dbReference type="Proteomes" id="UP000196531"/>
    </source>
</evidence>
<dbReference type="InterPro" id="IPR007809">
    <property type="entry name" value="FlgN-like"/>
</dbReference>
<comment type="caution">
    <text evidence="4">The sequence shown here is derived from an EMBL/GenBank/DDBJ whole genome shotgun (WGS) entry which is preliminary data.</text>
</comment>
<accession>A0A1Y5F136</accession>
<dbReference type="EMBL" id="MAAO01000016">
    <property type="protein sequence ID" value="OUR92858.1"/>
    <property type="molecule type" value="Genomic_DNA"/>
</dbReference>
<dbReference type="Proteomes" id="UP000196531">
    <property type="component" value="Unassembled WGS sequence"/>
</dbReference>
<gene>
    <name evidence="4" type="ORF">A9Q84_20305</name>
</gene>
<evidence type="ECO:0000313" key="4">
    <source>
        <dbReference type="EMBL" id="OUR92858.1"/>
    </source>
</evidence>
<keyword evidence="3" id="KW-1005">Bacterial flagellum biogenesis</keyword>
<name>A0A1Y5F136_9BACT</name>
<dbReference type="AlphaFoldDB" id="A0A1Y5F136"/>
<dbReference type="SUPFAM" id="SSF140566">
    <property type="entry name" value="FlgN-like"/>
    <property type="match status" value="1"/>
</dbReference>
<comment type="similarity">
    <text evidence="2">Belongs to the FlgN family.</text>
</comment>
<dbReference type="Pfam" id="PF05130">
    <property type="entry name" value="FlgN"/>
    <property type="match status" value="1"/>
</dbReference>
<evidence type="ECO:0000256" key="2">
    <source>
        <dbReference type="ARBA" id="ARBA00007703"/>
    </source>
</evidence>
<protein>
    <submittedName>
        <fullName evidence="4">Uncharacterized protein</fullName>
    </submittedName>
</protein>
<evidence type="ECO:0000256" key="1">
    <source>
        <dbReference type="ARBA" id="ARBA00002397"/>
    </source>
</evidence>
<comment type="function">
    <text evidence="1">Required for the efficient initiation of filament assembly.</text>
</comment>
<organism evidence="4 5">
    <name type="scientific">Halobacteriovorax marinus</name>
    <dbReference type="NCBI Taxonomy" id="97084"/>
    <lineage>
        <taxon>Bacteria</taxon>
        <taxon>Pseudomonadati</taxon>
        <taxon>Bdellovibrionota</taxon>
        <taxon>Bacteriovoracia</taxon>
        <taxon>Bacteriovoracales</taxon>
        <taxon>Halobacteriovoraceae</taxon>
        <taxon>Halobacteriovorax</taxon>
    </lineage>
</organism>
<dbReference type="Gene3D" id="1.20.58.300">
    <property type="entry name" value="FlgN-like"/>
    <property type="match status" value="1"/>
</dbReference>
<dbReference type="GO" id="GO:0044780">
    <property type="term" value="P:bacterial-type flagellum assembly"/>
    <property type="evidence" value="ECO:0007669"/>
    <property type="project" value="InterPro"/>
</dbReference>
<proteinExistence type="inferred from homology"/>
<dbReference type="InterPro" id="IPR036679">
    <property type="entry name" value="FlgN-like_sf"/>
</dbReference>
<evidence type="ECO:0000256" key="3">
    <source>
        <dbReference type="ARBA" id="ARBA00022795"/>
    </source>
</evidence>